<proteinExistence type="predicted"/>
<dbReference type="PANTHER" id="PTHR37017">
    <property type="entry name" value="AB HYDROLASE-1 DOMAIN-CONTAINING PROTEIN-RELATED"/>
    <property type="match status" value="1"/>
</dbReference>
<name>A0ABP9QP75_9PSEU</name>
<accession>A0ABP9QP75</accession>
<dbReference type="Pfam" id="PF12697">
    <property type="entry name" value="Abhydrolase_6"/>
    <property type="match status" value="1"/>
</dbReference>
<dbReference type="Gene3D" id="3.40.50.1820">
    <property type="entry name" value="alpha/beta hydrolase"/>
    <property type="match status" value="1"/>
</dbReference>
<reference evidence="3" key="1">
    <citation type="journal article" date="2019" name="Int. J. Syst. Evol. Microbiol.">
        <title>The Global Catalogue of Microorganisms (GCM) 10K type strain sequencing project: providing services to taxonomists for standard genome sequencing and annotation.</title>
        <authorList>
            <consortium name="The Broad Institute Genomics Platform"/>
            <consortium name="The Broad Institute Genome Sequencing Center for Infectious Disease"/>
            <person name="Wu L."/>
            <person name="Ma J."/>
        </authorList>
    </citation>
    <scope>NUCLEOTIDE SEQUENCE [LARGE SCALE GENOMIC DNA]</scope>
    <source>
        <strain evidence="3">JCM 18303</strain>
    </source>
</reference>
<keyword evidence="3" id="KW-1185">Reference proteome</keyword>
<dbReference type="RefSeq" id="WP_185062584.1">
    <property type="nucleotide sequence ID" value="NZ_BAABJP010000030.1"/>
</dbReference>
<comment type="caution">
    <text evidence="2">The sequence shown here is derived from an EMBL/GenBank/DDBJ whole genome shotgun (WGS) entry which is preliminary data.</text>
</comment>
<dbReference type="InterPro" id="IPR052897">
    <property type="entry name" value="Sec-Metab_Biosynth_Hydrolase"/>
</dbReference>
<keyword evidence="2" id="KW-0378">Hydrolase</keyword>
<organism evidence="2 3">
    <name type="scientific">Pseudonocardia eucalypti</name>
    <dbReference type="NCBI Taxonomy" id="648755"/>
    <lineage>
        <taxon>Bacteria</taxon>
        <taxon>Bacillati</taxon>
        <taxon>Actinomycetota</taxon>
        <taxon>Actinomycetes</taxon>
        <taxon>Pseudonocardiales</taxon>
        <taxon>Pseudonocardiaceae</taxon>
        <taxon>Pseudonocardia</taxon>
    </lineage>
</organism>
<dbReference type="Proteomes" id="UP001428817">
    <property type="component" value="Unassembled WGS sequence"/>
</dbReference>
<dbReference type="InterPro" id="IPR029058">
    <property type="entry name" value="AB_hydrolase_fold"/>
</dbReference>
<dbReference type="SUPFAM" id="SSF53474">
    <property type="entry name" value="alpha/beta-Hydrolases"/>
    <property type="match status" value="1"/>
</dbReference>
<evidence type="ECO:0000313" key="2">
    <source>
        <dbReference type="EMBL" id="GAA5165291.1"/>
    </source>
</evidence>
<evidence type="ECO:0000259" key="1">
    <source>
        <dbReference type="Pfam" id="PF12697"/>
    </source>
</evidence>
<protein>
    <submittedName>
        <fullName evidence="2">Alpha/beta hydrolase</fullName>
    </submittedName>
</protein>
<sequence length="226" mass="23926">MSTFVLVHGAWCDGSVWRQVTPPLTAAGHRAEPIAGLPSGGPELADLAADAKHVRAVVDGLPEGEDVVLVGHSYGGMVITELADHPRVRHSVYLAAFLPGAGESIMDLRSEHTVEWVVPAPAGAALRVTGDPEVAQLVMAADLPADRFAEFFAGLRQQSIASFTSPSGAPARHHPVTYLLCSRDESILPANQERMAAGADRVHRLDAGHMVMLSRPTEVAELLLGV</sequence>
<dbReference type="EMBL" id="BAABJP010000030">
    <property type="protein sequence ID" value="GAA5165291.1"/>
    <property type="molecule type" value="Genomic_DNA"/>
</dbReference>
<evidence type="ECO:0000313" key="3">
    <source>
        <dbReference type="Proteomes" id="UP001428817"/>
    </source>
</evidence>
<dbReference type="PANTHER" id="PTHR37017:SF11">
    <property type="entry name" value="ESTERASE_LIPASE_THIOESTERASE DOMAIN-CONTAINING PROTEIN"/>
    <property type="match status" value="1"/>
</dbReference>
<dbReference type="GO" id="GO:0016787">
    <property type="term" value="F:hydrolase activity"/>
    <property type="evidence" value="ECO:0007669"/>
    <property type="project" value="UniProtKB-KW"/>
</dbReference>
<feature type="domain" description="AB hydrolase-1" evidence="1">
    <location>
        <begin position="4"/>
        <end position="221"/>
    </location>
</feature>
<gene>
    <name evidence="2" type="ORF">GCM10023321_55150</name>
</gene>
<dbReference type="InterPro" id="IPR000073">
    <property type="entry name" value="AB_hydrolase_1"/>
</dbReference>